<feature type="non-terminal residue" evidence="1">
    <location>
        <position position="138"/>
    </location>
</feature>
<reference evidence="1" key="1">
    <citation type="submission" date="2014-05" db="EMBL/GenBank/DDBJ databases">
        <title>The transcriptome of the halophilic microalga Tetraselmis sp. GSL018 isolated from the Great Salt Lake, Utah.</title>
        <authorList>
            <person name="Jinkerson R.E."/>
            <person name="D'Adamo S."/>
            <person name="Posewitz M.C."/>
        </authorList>
    </citation>
    <scope>NUCLEOTIDE SEQUENCE</scope>
    <source>
        <strain evidence="1">GSL018</strain>
    </source>
</reference>
<dbReference type="EMBL" id="GBEZ01002246">
    <property type="protein sequence ID" value="JAC82788.1"/>
    <property type="molecule type" value="Transcribed_RNA"/>
</dbReference>
<protein>
    <submittedName>
        <fullName evidence="1">Uncharacterized protein</fullName>
    </submittedName>
</protein>
<accession>A0A061SER8</accession>
<gene>
    <name evidence="1" type="ORF">TSPGSL018_4891</name>
</gene>
<name>A0A061SER8_9CHLO</name>
<sequence length="138" mass="15282">MERTTAIFSHFVFLSQDLYMKMTRLYIRVLAVVKQEAVELLGIFPLAAVLPGHHSTFLLVWLDPLCAGKSLLGGSFGLHWPPLLSPCRPPSPDSAFQSWRVLWMDFPHECIRDLASSAAAGAALTSERSPLLPRPSIP</sequence>
<organism evidence="1">
    <name type="scientific">Tetraselmis sp. GSL018</name>
    <dbReference type="NCBI Taxonomy" id="582737"/>
    <lineage>
        <taxon>Eukaryota</taxon>
        <taxon>Viridiplantae</taxon>
        <taxon>Chlorophyta</taxon>
        <taxon>core chlorophytes</taxon>
        <taxon>Chlorodendrophyceae</taxon>
        <taxon>Chlorodendrales</taxon>
        <taxon>Chlorodendraceae</taxon>
        <taxon>Tetraselmis</taxon>
    </lineage>
</organism>
<dbReference type="AlphaFoldDB" id="A0A061SER8"/>
<evidence type="ECO:0000313" key="1">
    <source>
        <dbReference type="EMBL" id="JAC82788.1"/>
    </source>
</evidence>
<proteinExistence type="predicted"/>